<feature type="transmembrane region" description="Helical" evidence="8">
    <location>
        <begin position="306"/>
        <end position="326"/>
    </location>
</feature>
<keyword evidence="3" id="KW-0328">Glycosyltransferase</keyword>
<evidence type="ECO:0000256" key="6">
    <source>
        <dbReference type="ARBA" id="ARBA00022989"/>
    </source>
</evidence>
<evidence type="ECO:0000313" key="10">
    <source>
        <dbReference type="Proteomes" id="UP000242015"/>
    </source>
</evidence>
<feature type="transmembrane region" description="Helical" evidence="8">
    <location>
        <begin position="365"/>
        <end position="386"/>
    </location>
</feature>
<dbReference type="AlphaFoldDB" id="A0A2R6CER9"/>
<keyword evidence="5 8" id="KW-0812">Transmembrane</keyword>
<dbReference type="PANTHER" id="PTHR33908">
    <property type="entry name" value="MANNOSYLTRANSFERASE YKCB-RELATED"/>
    <property type="match status" value="1"/>
</dbReference>
<feature type="transmembrane region" description="Helical" evidence="8">
    <location>
        <begin position="338"/>
        <end position="358"/>
    </location>
</feature>
<dbReference type="PANTHER" id="PTHR33908:SF11">
    <property type="entry name" value="MEMBRANE PROTEIN"/>
    <property type="match status" value="1"/>
</dbReference>
<evidence type="ECO:0000313" key="9">
    <source>
        <dbReference type="EMBL" id="PSO09397.1"/>
    </source>
</evidence>
<gene>
    <name evidence="9" type="ORF">B9Q04_00565</name>
</gene>
<dbReference type="InterPro" id="IPR050297">
    <property type="entry name" value="LipidA_mod_glycosyltrf_83"/>
</dbReference>
<keyword evidence="2" id="KW-1003">Cell membrane</keyword>
<keyword evidence="7 8" id="KW-0472">Membrane</keyword>
<dbReference type="Proteomes" id="UP000242015">
    <property type="component" value="Unassembled WGS sequence"/>
</dbReference>
<comment type="subcellular location">
    <subcellularLocation>
        <location evidence="1">Cell membrane</location>
        <topology evidence="1">Multi-pass membrane protein</topology>
    </subcellularLocation>
</comment>
<evidence type="ECO:0000256" key="1">
    <source>
        <dbReference type="ARBA" id="ARBA00004651"/>
    </source>
</evidence>
<accession>A0A2R6CER9</accession>
<feature type="transmembrane region" description="Helical" evidence="8">
    <location>
        <begin position="90"/>
        <end position="107"/>
    </location>
</feature>
<evidence type="ECO:0008006" key="11">
    <source>
        <dbReference type="Google" id="ProtNLM"/>
    </source>
</evidence>
<dbReference type="EMBL" id="NEXF01000005">
    <property type="protein sequence ID" value="PSO09397.1"/>
    <property type="molecule type" value="Genomic_DNA"/>
</dbReference>
<feature type="transmembrane region" description="Helical" evidence="8">
    <location>
        <begin position="203"/>
        <end position="223"/>
    </location>
</feature>
<evidence type="ECO:0000256" key="2">
    <source>
        <dbReference type="ARBA" id="ARBA00022475"/>
    </source>
</evidence>
<dbReference type="GO" id="GO:0016763">
    <property type="term" value="F:pentosyltransferase activity"/>
    <property type="evidence" value="ECO:0007669"/>
    <property type="project" value="TreeGrafter"/>
</dbReference>
<organism evidence="9 10">
    <name type="scientific">Candidatus Marsarchaeota G2 archaeon BE_D</name>
    <dbReference type="NCBI Taxonomy" id="1978158"/>
    <lineage>
        <taxon>Archaea</taxon>
        <taxon>Candidatus Marsarchaeota</taxon>
        <taxon>Candidatus Marsarchaeota group 2</taxon>
    </lineage>
</organism>
<sequence>MADYLLALILVAGLLMRLLAPLTTRGLPFYDSWGYYGNVQTMLSSHVDPLFNYHDKQYYTELPLLNFVLYLVSSYTGISAFQVTKYLPPLLLTAVMIPSVAVITTRVTGRRDLGLVGALLFAISDVGSLRESYALPEGISIAVALTFVICLIKALDRRSPSWILLSGVLLLGVFSAHNLTPFMFLMISISVSVFMLKNQLVKLGYWLAAPITAAALFTSFTGLHHNIDNNPYSRYSQLLQLFFSHEKTIVTGKQFGNPLSGYITTQPLTYFFYLHIITVITLLLAIPFFAANIVKRPRNISTAVTEVWLILSGATFVLGVAGDSLFGSQNPFFGYRTWIYLMMPAAIAAAYTLIYFVNARPKRRVAAFAVVAVALILSVPPTVTFIRNTNYNFELDNAHDYLTSAWLRSHVAYGNYTVYSTDAFYGAANSTLNGVYDPHYFFNNISVIYANHTYYVVLSYSTLKYPFHNTGYVVPISHFYNPYFDRVYASETDWIFVYNPTLNSTQVPLG</sequence>
<dbReference type="GO" id="GO:0005886">
    <property type="term" value="C:plasma membrane"/>
    <property type="evidence" value="ECO:0007669"/>
    <property type="project" value="UniProtKB-SubCell"/>
</dbReference>
<feature type="transmembrane region" description="Helical" evidence="8">
    <location>
        <begin position="270"/>
        <end position="294"/>
    </location>
</feature>
<proteinExistence type="predicted"/>
<keyword evidence="6 8" id="KW-1133">Transmembrane helix</keyword>
<evidence type="ECO:0000256" key="7">
    <source>
        <dbReference type="ARBA" id="ARBA00023136"/>
    </source>
</evidence>
<evidence type="ECO:0000256" key="8">
    <source>
        <dbReference type="SAM" id="Phobius"/>
    </source>
</evidence>
<dbReference type="GO" id="GO:0008610">
    <property type="term" value="P:lipid biosynthetic process"/>
    <property type="evidence" value="ECO:0007669"/>
    <property type="project" value="UniProtKB-ARBA"/>
</dbReference>
<name>A0A2R6CER9_9ARCH</name>
<evidence type="ECO:0000256" key="4">
    <source>
        <dbReference type="ARBA" id="ARBA00022679"/>
    </source>
</evidence>
<reference evidence="9 10" key="1">
    <citation type="submission" date="2017-04" db="EMBL/GenBank/DDBJ databases">
        <title>Novel microbial lineages endemic to geothermal iron-oxide mats fill important gaps in the evolutionary history of Archaea.</title>
        <authorList>
            <person name="Jay Z.J."/>
            <person name="Beam J.P."/>
            <person name="Dlakic M."/>
            <person name="Rusch D.B."/>
            <person name="Kozubal M.A."/>
            <person name="Inskeep W.P."/>
        </authorList>
    </citation>
    <scope>NUCLEOTIDE SEQUENCE [LARGE SCALE GENOMIC DNA]</scope>
    <source>
        <strain evidence="9">BE_D</strain>
    </source>
</reference>
<keyword evidence="4" id="KW-0808">Transferase</keyword>
<protein>
    <recommendedName>
        <fullName evidence="11">Glycosyltransferase RgtA/B/C/D-like domain-containing protein</fullName>
    </recommendedName>
</protein>
<feature type="transmembrane region" description="Helical" evidence="8">
    <location>
        <begin position="161"/>
        <end position="191"/>
    </location>
</feature>
<feature type="transmembrane region" description="Helical" evidence="8">
    <location>
        <begin position="64"/>
        <end position="83"/>
    </location>
</feature>
<comment type="caution">
    <text evidence="9">The sequence shown here is derived from an EMBL/GenBank/DDBJ whole genome shotgun (WGS) entry which is preliminary data.</text>
</comment>
<evidence type="ECO:0000256" key="3">
    <source>
        <dbReference type="ARBA" id="ARBA00022676"/>
    </source>
</evidence>
<evidence type="ECO:0000256" key="5">
    <source>
        <dbReference type="ARBA" id="ARBA00022692"/>
    </source>
</evidence>
<feature type="transmembrane region" description="Helical" evidence="8">
    <location>
        <begin position="138"/>
        <end position="155"/>
    </location>
</feature>